<proteinExistence type="predicted"/>
<keyword evidence="2" id="KW-1185">Reference proteome</keyword>
<dbReference type="PANTHER" id="PTHR38797:SF4">
    <property type="entry name" value="NUCLEAR PORE COMPLEX PROTEIN NUP85"/>
    <property type="match status" value="1"/>
</dbReference>
<dbReference type="PANTHER" id="PTHR38797">
    <property type="entry name" value="NUCLEAR PORE COMPLEX PROTEIN NUP85-RELATED"/>
    <property type="match status" value="1"/>
</dbReference>
<protein>
    <submittedName>
        <fullName evidence="1">Uncharacterized protein</fullName>
    </submittedName>
</protein>
<dbReference type="EMBL" id="JAGMUV010000003">
    <property type="protein sequence ID" value="KAH7165513.1"/>
    <property type="molecule type" value="Genomic_DNA"/>
</dbReference>
<dbReference type="Pfam" id="PF12311">
    <property type="entry name" value="DUF3632"/>
    <property type="match status" value="1"/>
</dbReference>
<evidence type="ECO:0000313" key="1">
    <source>
        <dbReference type="EMBL" id="KAH7165513.1"/>
    </source>
</evidence>
<dbReference type="OrthoDB" id="3350591at2759"/>
<gene>
    <name evidence="1" type="ORF">EDB81DRAFT_942544</name>
</gene>
<sequence>MDALKSLDGATFLPSERAMLNMLKGVLEYPATMEARGAKIANDILHFYLDNTHDDEVGGMLFALWGVWLELVSYIPHGHEWHQCLALAVDFVRQDERAAGKGLTNWPDLPELSMRLTEQWELKPVEGEENDSVGLSTWKNLNSFMSHLISRGLVQQVHLPIWEIRSALEEPTAKGPLMDCRVWVATEWILNCSDTLEKEMKSPNEELTEDEVGIRGTGKLCDDSITPRSLQRWEFWKKRLAEIAKEADDLGLQEETKKRVEETLKVLEWQS</sequence>
<accession>A0A9P9FMX7</accession>
<dbReference type="InterPro" id="IPR022085">
    <property type="entry name" value="OpdG"/>
</dbReference>
<dbReference type="AlphaFoldDB" id="A0A9P9FMX7"/>
<dbReference type="Proteomes" id="UP000738349">
    <property type="component" value="Unassembled WGS sequence"/>
</dbReference>
<reference evidence="1" key="1">
    <citation type="journal article" date="2021" name="Nat. Commun.">
        <title>Genetic determinants of endophytism in the Arabidopsis root mycobiome.</title>
        <authorList>
            <person name="Mesny F."/>
            <person name="Miyauchi S."/>
            <person name="Thiergart T."/>
            <person name="Pickel B."/>
            <person name="Atanasova L."/>
            <person name="Karlsson M."/>
            <person name="Huettel B."/>
            <person name="Barry K.W."/>
            <person name="Haridas S."/>
            <person name="Chen C."/>
            <person name="Bauer D."/>
            <person name="Andreopoulos W."/>
            <person name="Pangilinan J."/>
            <person name="LaButti K."/>
            <person name="Riley R."/>
            <person name="Lipzen A."/>
            <person name="Clum A."/>
            <person name="Drula E."/>
            <person name="Henrissat B."/>
            <person name="Kohler A."/>
            <person name="Grigoriev I.V."/>
            <person name="Martin F.M."/>
            <person name="Hacquard S."/>
        </authorList>
    </citation>
    <scope>NUCLEOTIDE SEQUENCE</scope>
    <source>
        <strain evidence="1">MPI-CAGE-AT-0147</strain>
    </source>
</reference>
<organism evidence="1 2">
    <name type="scientific">Dactylonectria macrodidyma</name>
    <dbReference type="NCBI Taxonomy" id="307937"/>
    <lineage>
        <taxon>Eukaryota</taxon>
        <taxon>Fungi</taxon>
        <taxon>Dikarya</taxon>
        <taxon>Ascomycota</taxon>
        <taxon>Pezizomycotina</taxon>
        <taxon>Sordariomycetes</taxon>
        <taxon>Hypocreomycetidae</taxon>
        <taxon>Hypocreales</taxon>
        <taxon>Nectriaceae</taxon>
        <taxon>Dactylonectria</taxon>
    </lineage>
</organism>
<comment type="caution">
    <text evidence="1">The sequence shown here is derived from an EMBL/GenBank/DDBJ whole genome shotgun (WGS) entry which is preliminary data.</text>
</comment>
<evidence type="ECO:0000313" key="2">
    <source>
        <dbReference type="Proteomes" id="UP000738349"/>
    </source>
</evidence>
<name>A0A9P9FMX7_9HYPO</name>
<dbReference type="InterPro" id="IPR053204">
    <property type="entry name" value="Oxopyrrolidines_Biosynth-assoc"/>
</dbReference>